<dbReference type="OrthoDB" id="5738083at2"/>
<dbReference type="Pfam" id="PF01243">
    <property type="entry name" value="PNPOx_N"/>
    <property type="match status" value="1"/>
</dbReference>
<dbReference type="InterPro" id="IPR012349">
    <property type="entry name" value="Split_barrel_FMN-bd"/>
</dbReference>
<dbReference type="eggNOG" id="COG3871">
    <property type="taxonomic scope" value="Bacteria"/>
</dbReference>
<evidence type="ECO:0000313" key="3">
    <source>
        <dbReference type="EMBL" id="ADG97049.1"/>
    </source>
</evidence>
<dbReference type="InterPro" id="IPR052019">
    <property type="entry name" value="F420H2_bilvrd_red/Heme_oxyg"/>
</dbReference>
<evidence type="ECO:0000256" key="1">
    <source>
        <dbReference type="ARBA" id="ARBA00023002"/>
    </source>
</evidence>
<dbReference type="InterPro" id="IPR019965">
    <property type="entry name" value="PPOX_F420-dep_Rv2061_put"/>
</dbReference>
<dbReference type="RefSeq" id="WP_013137505.1">
    <property type="nucleotide sequence ID" value="NC_014168.1"/>
</dbReference>
<protein>
    <submittedName>
        <fullName evidence="3">Putative F420-dependent enzyme</fullName>
    </submittedName>
</protein>
<organism evidence="3 4">
    <name type="scientific">Segniliparus rotundus (strain ATCC BAA-972 / CDC 1076 / CIP 108378 / DSM 44985 / JCM 13578)</name>
    <dbReference type="NCBI Taxonomy" id="640132"/>
    <lineage>
        <taxon>Bacteria</taxon>
        <taxon>Bacillati</taxon>
        <taxon>Actinomycetota</taxon>
        <taxon>Actinomycetes</taxon>
        <taxon>Mycobacteriales</taxon>
        <taxon>Segniliparaceae</taxon>
        <taxon>Segniliparus</taxon>
    </lineage>
</organism>
<dbReference type="AlphaFoldDB" id="D6ZCK7"/>
<dbReference type="STRING" id="640132.Srot_0567"/>
<name>D6ZCK7_SEGRD</name>
<sequence>MTALFDQIAAEKYVLLTTYRKDGTPKPLPIWAVRDGDELLIWTVADSWKVKRIRNNPRVTLRACDRTGKNPFGPTVEGTAAILDAAGTERAKQAVKEKYGLFGRAMVAASDLRGKARTVGLSITEAPAQAPLP</sequence>
<dbReference type="SUPFAM" id="SSF50475">
    <property type="entry name" value="FMN-binding split barrel"/>
    <property type="match status" value="1"/>
</dbReference>
<dbReference type="NCBIfam" id="TIGR03666">
    <property type="entry name" value="Rv2061_F420"/>
    <property type="match status" value="1"/>
</dbReference>
<dbReference type="GO" id="GO:0016627">
    <property type="term" value="F:oxidoreductase activity, acting on the CH-CH group of donors"/>
    <property type="evidence" value="ECO:0007669"/>
    <property type="project" value="TreeGrafter"/>
</dbReference>
<dbReference type="PANTHER" id="PTHR35176">
    <property type="entry name" value="HEME OXYGENASE HI_0854-RELATED"/>
    <property type="match status" value="1"/>
</dbReference>
<keyword evidence="1" id="KW-0560">Oxidoreductase</keyword>
<dbReference type="GO" id="GO:0070967">
    <property type="term" value="F:coenzyme F420 binding"/>
    <property type="evidence" value="ECO:0007669"/>
    <property type="project" value="TreeGrafter"/>
</dbReference>
<accession>D6ZCK7</accession>
<reference evidence="3 4" key="1">
    <citation type="journal article" date="2010" name="Stand. Genomic Sci.">
        <title>Complete genome sequence of Segniliparus rotundus type strain (CDC 1076).</title>
        <authorList>
            <person name="Sikorski J."/>
            <person name="Lapidus A."/>
            <person name="Copeland A."/>
            <person name="Misra M."/>
            <person name="Glavina Del Rio T."/>
            <person name="Nolan M."/>
            <person name="Lucas S."/>
            <person name="Chen F."/>
            <person name="Tice H."/>
            <person name="Cheng J.F."/>
            <person name="Jando M."/>
            <person name="Schneider S."/>
            <person name="Bruce D."/>
            <person name="Goodwin L."/>
            <person name="Pitluck S."/>
            <person name="Liolios K."/>
            <person name="Mikhailova N."/>
            <person name="Pati A."/>
            <person name="Ivanova N."/>
            <person name="Mavromatis K."/>
            <person name="Chen A."/>
            <person name="Palaniappan K."/>
            <person name="Chertkov O."/>
            <person name="Land M."/>
            <person name="Hauser L."/>
            <person name="Chang Y.J."/>
            <person name="Jeffries C.D."/>
            <person name="Brettin T."/>
            <person name="Detter J.C."/>
            <person name="Han C."/>
            <person name="Rohde M."/>
            <person name="Goker M."/>
            <person name="Bristow J."/>
            <person name="Eisen J.A."/>
            <person name="Markowitz V."/>
            <person name="Hugenholtz P."/>
            <person name="Kyrpides N.C."/>
            <person name="Klenk H.P."/>
        </authorList>
    </citation>
    <scope>NUCLEOTIDE SEQUENCE [LARGE SCALE GENOMIC DNA]</scope>
    <source>
        <strain evidence="4">ATCC BAA-972 / CDC 1076 / CIP 108378 / DSM 44985 / JCM 13578</strain>
    </source>
</reference>
<evidence type="ECO:0000259" key="2">
    <source>
        <dbReference type="Pfam" id="PF01243"/>
    </source>
</evidence>
<dbReference type="Gene3D" id="2.30.110.10">
    <property type="entry name" value="Electron Transport, Fmn-binding Protein, Chain A"/>
    <property type="match status" value="1"/>
</dbReference>
<dbReference type="HOGENOM" id="CLU_139738_0_0_11"/>
<gene>
    <name evidence="3" type="ordered locus">Srot_0567</name>
</gene>
<feature type="domain" description="Pyridoxamine 5'-phosphate oxidase N-terminal" evidence="2">
    <location>
        <begin position="6"/>
        <end position="100"/>
    </location>
</feature>
<dbReference type="GO" id="GO:0005829">
    <property type="term" value="C:cytosol"/>
    <property type="evidence" value="ECO:0007669"/>
    <property type="project" value="TreeGrafter"/>
</dbReference>
<evidence type="ECO:0000313" key="4">
    <source>
        <dbReference type="Proteomes" id="UP000002247"/>
    </source>
</evidence>
<dbReference type="EMBL" id="CP001958">
    <property type="protein sequence ID" value="ADG97049.1"/>
    <property type="molecule type" value="Genomic_DNA"/>
</dbReference>
<proteinExistence type="predicted"/>
<dbReference type="InterPro" id="IPR011576">
    <property type="entry name" value="Pyridox_Oxase_N"/>
</dbReference>
<keyword evidence="4" id="KW-1185">Reference proteome</keyword>
<dbReference type="PANTHER" id="PTHR35176:SF11">
    <property type="entry name" value="PYRIDOXAMINE 5'-PHOSPHATE OXIDASE FAMILY PROTEIN"/>
    <property type="match status" value="1"/>
</dbReference>
<dbReference type="KEGG" id="srt:Srot_0567"/>
<dbReference type="Proteomes" id="UP000002247">
    <property type="component" value="Chromosome"/>
</dbReference>